<keyword evidence="1" id="KW-0472">Membrane</keyword>
<feature type="transmembrane region" description="Helical" evidence="1">
    <location>
        <begin position="64"/>
        <end position="84"/>
    </location>
</feature>
<evidence type="ECO:0000256" key="1">
    <source>
        <dbReference type="SAM" id="Phobius"/>
    </source>
</evidence>
<dbReference type="CTD" id="9943367"/>
<keyword evidence="1" id="KW-1133">Transmembrane helix</keyword>
<proteinExistence type="predicted"/>
<dbReference type="AlphaFoldDB" id="A0A1S0U0H8"/>
<reference evidence="2" key="1">
    <citation type="submission" date="2012-04" db="EMBL/GenBank/DDBJ databases">
        <title>The Genome Sequence of Loa loa.</title>
        <authorList>
            <consortium name="The Broad Institute Genome Sequencing Platform"/>
            <consortium name="Broad Institute Genome Sequencing Center for Infectious Disease"/>
            <person name="Nutman T.B."/>
            <person name="Fink D.L."/>
            <person name="Russ C."/>
            <person name="Young S."/>
            <person name="Zeng Q."/>
            <person name="Gargeya S."/>
            <person name="Alvarado L."/>
            <person name="Berlin A."/>
            <person name="Chapman S.B."/>
            <person name="Chen Z."/>
            <person name="Freedman E."/>
            <person name="Gellesch M."/>
            <person name="Goldberg J."/>
            <person name="Griggs A."/>
            <person name="Gujja S."/>
            <person name="Heilman E.R."/>
            <person name="Heiman D."/>
            <person name="Howarth C."/>
            <person name="Mehta T."/>
            <person name="Neiman D."/>
            <person name="Pearson M."/>
            <person name="Roberts A."/>
            <person name="Saif S."/>
            <person name="Shea T."/>
            <person name="Shenoy N."/>
            <person name="Sisk P."/>
            <person name="Stolte C."/>
            <person name="Sykes S."/>
            <person name="White J."/>
            <person name="Yandava C."/>
            <person name="Haas B."/>
            <person name="Henn M.R."/>
            <person name="Nusbaum C."/>
            <person name="Birren B."/>
        </authorList>
    </citation>
    <scope>NUCLEOTIDE SEQUENCE [LARGE SCALE GENOMIC DNA]</scope>
</reference>
<sequence>MSISVIFVAVFKTDDDIHSGYVENHFADDYYRETVPGGNGTWWTALALAVLTELHQLSSDFKIAFQYLLGWGLLLSVLTMRAILNRVREQLGMGQNIFDKAISSGDWYFRATTYP</sequence>
<dbReference type="RefSeq" id="XP_003141542.1">
    <property type="nucleotide sequence ID" value="XM_003141494.1"/>
</dbReference>
<dbReference type="InParanoid" id="A0A1S0U0H8"/>
<gene>
    <name evidence="2" type="ORF">LOAG_05958</name>
</gene>
<protein>
    <submittedName>
        <fullName evidence="2">Uncharacterized protein</fullName>
    </submittedName>
</protein>
<dbReference type="EMBL" id="JH712097">
    <property type="protein sequence ID" value="EFO22529.1"/>
    <property type="molecule type" value="Genomic_DNA"/>
</dbReference>
<accession>A0A1S0U0H8</accession>
<organism evidence="2">
    <name type="scientific">Loa loa</name>
    <name type="common">Eye worm</name>
    <name type="synonym">Filaria loa</name>
    <dbReference type="NCBI Taxonomy" id="7209"/>
    <lineage>
        <taxon>Eukaryota</taxon>
        <taxon>Metazoa</taxon>
        <taxon>Ecdysozoa</taxon>
        <taxon>Nematoda</taxon>
        <taxon>Chromadorea</taxon>
        <taxon>Rhabditida</taxon>
        <taxon>Spirurina</taxon>
        <taxon>Spiruromorpha</taxon>
        <taxon>Filarioidea</taxon>
        <taxon>Onchocercidae</taxon>
        <taxon>Loa</taxon>
    </lineage>
</organism>
<keyword evidence="1" id="KW-0812">Transmembrane</keyword>
<dbReference type="KEGG" id="loa:LOAG_05958"/>
<evidence type="ECO:0000313" key="2">
    <source>
        <dbReference type="EMBL" id="EFO22529.1"/>
    </source>
</evidence>
<name>A0A1S0U0H8_LOALO</name>
<dbReference type="GeneID" id="9943367"/>